<comment type="caution">
    <text evidence="1">The sequence shown here is derived from an EMBL/GenBank/DDBJ whole genome shotgun (WGS) entry which is preliminary data.</text>
</comment>
<dbReference type="Proteomes" id="UP000237438">
    <property type="component" value="Unassembled WGS sequence"/>
</dbReference>
<accession>A0A2S4PR23</accession>
<name>A0A2S4PR23_9PEZI</name>
<evidence type="ECO:0000313" key="1">
    <source>
        <dbReference type="EMBL" id="POS84473.1"/>
    </source>
</evidence>
<reference evidence="1 2" key="1">
    <citation type="submission" date="2017-10" db="EMBL/GenBank/DDBJ databases">
        <title>Development of genomic resources for the powdery mildew, Erysiphe pulchra.</title>
        <authorList>
            <person name="Wadl P.A."/>
            <person name="Mack B.M."/>
            <person name="Moore G."/>
            <person name="Beltz S.B."/>
        </authorList>
    </citation>
    <scope>NUCLEOTIDE SEQUENCE [LARGE SCALE GENOMIC DNA]</scope>
    <source>
        <strain evidence="1">Cflorida</strain>
    </source>
</reference>
<feature type="non-terminal residue" evidence="1">
    <location>
        <position position="73"/>
    </location>
</feature>
<organism evidence="1 2">
    <name type="scientific">Erysiphe pulchra</name>
    <dbReference type="NCBI Taxonomy" id="225359"/>
    <lineage>
        <taxon>Eukaryota</taxon>
        <taxon>Fungi</taxon>
        <taxon>Dikarya</taxon>
        <taxon>Ascomycota</taxon>
        <taxon>Pezizomycotina</taxon>
        <taxon>Leotiomycetes</taxon>
        <taxon>Erysiphales</taxon>
        <taxon>Erysiphaceae</taxon>
        <taxon>Erysiphe</taxon>
    </lineage>
</organism>
<evidence type="ECO:0000313" key="2">
    <source>
        <dbReference type="Proteomes" id="UP000237438"/>
    </source>
</evidence>
<proteinExistence type="predicted"/>
<gene>
    <name evidence="1" type="ORF">EPUL_005461</name>
</gene>
<dbReference type="AlphaFoldDB" id="A0A2S4PR23"/>
<evidence type="ECO:0008006" key="3">
    <source>
        <dbReference type="Google" id="ProtNLM"/>
    </source>
</evidence>
<dbReference type="EMBL" id="PEDP01000995">
    <property type="protein sequence ID" value="POS84473.1"/>
    <property type="molecule type" value="Genomic_DNA"/>
</dbReference>
<keyword evidence="2" id="KW-1185">Reference proteome</keyword>
<sequence length="73" mass="8178">MHNWTTLEQNLLLTEALNFDREAGGANYRDSLAKVFPGQRAVYETIVETIDNGNRSDNFFIKGPAGTGCWNVE</sequence>
<protein>
    <recommendedName>
        <fullName evidence="3">ATP-dependent DNA helicase</fullName>
    </recommendedName>
</protein>